<feature type="transmembrane region" description="Helical" evidence="7">
    <location>
        <begin position="109"/>
        <end position="131"/>
    </location>
</feature>
<protein>
    <submittedName>
        <fullName evidence="9">Carbohydrate ABC transporter membrane protein 2 (CUT1 family)</fullName>
    </submittedName>
</protein>
<dbReference type="EMBL" id="SOCE01000001">
    <property type="protein sequence ID" value="TDU87947.1"/>
    <property type="molecule type" value="Genomic_DNA"/>
</dbReference>
<keyword evidence="4 7" id="KW-0812">Transmembrane</keyword>
<evidence type="ECO:0000256" key="2">
    <source>
        <dbReference type="ARBA" id="ARBA00022448"/>
    </source>
</evidence>
<dbReference type="PROSITE" id="PS50928">
    <property type="entry name" value="ABC_TM1"/>
    <property type="match status" value="1"/>
</dbReference>
<feature type="transmembrane region" description="Helical" evidence="7">
    <location>
        <begin position="250"/>
        <end position="272"/>
    </location>
</feature>
<comment type="caution">
    <text evidence="9">The sequence shown here is derived from an EMBL/GenBank/DDBJ whole genome shotgun (WGS) entry which is preliminary data.</text>
</comment>
<dbReference type="InterPro" id="IPR000515">
    <property type="entry name" value="MetI-like"/>
</dbReference>
<gene>
    <name evidence="9" type="ORF">EV138_1485</name>
</gene>
<evidence type="ECO:0000256" key="7">
    <source>
        <dbReference type="RuleBase" id="RU363032"/>
    </source>
</evidence>
<sequence length="287" mass="30764">MSTRTGSVRLGAAGRYALLIVAAGISLAPLVWMMASAFKPGGDIIARPFSFDAGRLTLHNFRAMLETIPIGTGFRNTAIVVVLKGTLTMIFCPMAGFAFAKYAFPGKRLLFGTVLTTLMLPTLVLLIPLLLEMSQLGWVSTFQALILPGAIDAFGVFWMRQVIMAIPDELLDAARVDGAGELRIFASIVLPVIRPGLAALGVLSFINIYNDFVWPVVAVNDEQHQTLQVMLSALAQNIRSGQLGADWTSVWGQLLAASTVAAIPVLAVFIVLQRHLIKGVMAGSLKG</sequence>
<keyword evidence="2 7" id="KW-0813">Transport</keyword>
<organism evidence="9 10">
    <name type="scientific">Kribbella voronezhensis</name>
    <dbReference type="NCBI Taxonomy" id="2512212"/>
    <lineage>
        <taxon>Bacteria</taxon>
        <taxon>Bacillati</taxon>
        <taxon>Actinomycetota</taxon>
        <taxon>Actinomycetes</taxon>
        <taxon>Propionibacteriales</taxon>
        <taxon>Kribbellaceae</taxon>
        <taxon>Kribbella</taxon>
    </lineage>
</organism>
<name>A0A4R7T9R8_9ACTN</name>
<dbReference type="SUPFAM" id="SSF161098">
    <property type="entry name" value="MetI-like"/>
    <property type="match status" value="1"/>
</dbReference>
<comment type="subcellular location">
    <subcellularLocation>
        <location evidence="1 7">Cell membrane</location>
        <topology evidence="1 7">Multi-pass membrane protein</topology>
    </subcellularLocation>
</comment>
<keyword evidence="10" id="KW-1185">Reference proteome</keyword>
<feature type="transmembrane region" description="Helical" evidence="7">
    <location>
        <begin position="184"/>
        <end position="206"/>
    </location>
</feature>
<evidence type="ECO:0000259" key="8">
    <source>
        <dbReference type="PROSITE" id="PS50928"/>
    </source>
</evidence>
<feature type="domain" description="ABC transmembrane type-1" evidence="8">
    <location>
        <begin position="74"/>
        <end position="272"/>
    </location>
</feature>
<dbReference type="OrthoDB" id="2063054at2"/>
<evidence type="ECO:0000256" key="3">
    <source>
        <dbReference type="ARBA" id="ARBA00022475"/>
    </source>
</evidence>
<proteinExistence type="inferred from homology"/>
<evidence type="ECO:0000256" key="6">
    <source>
        <dbReference type="ARBA" id="ARBA00023136"/>
    </source>
</evidence>
<dbReference type="RefSeq" id="WP_133977649.1">
    <property type="nucleotide sequence ID" value="NZ_SOCE01000001.1"/>
</dbReference>
<evidence type="ECO:0000256" key="4">
    <source>
        <dbReference type="ARBA" id="ARBA00022692"/>
    </source>
</evidence>
<dbReference type="GO" id="GO:0055085">
    <property type="term" value="P:transmembrane transport"/>
    <property type="evidence" value="ECO:0007669"/>
    <property type="project" value="InterPro"/>
</dbReference>
<evidence type="ECO:0000256" key="1">
    <source>
        <dbReference type="ARBA" id="ARBA00004651"/>
    </source>
</evidence>
<keyword evidence="3" id="KW-1003">Cell membrane</keyword>
<accession>A0A4R7T9R8</accession>
<feature type="transmembrane region" description="Helical" evidence="7">
    <location>
        <begin position="137"/>
        <end position="158"/>
    </location>
</feature>
<dbReference type="GO" id="GO:0005886">
    <property type="term" value="C:plasma membrane"/>
    <property type="evidence" value="ECO:0007669"/>
    <property type="project" value="UniProtKB-SubCell"/>
</dbReference>
<keyword evidence="6 7" id="KW-0472">Membrane</keyword>
<dbReference type="PANTHER" id="PTHR43744:SF12">
    <property type="entry name" value="ABC TRANSPORTER PERMEASE PROTEIN MG189-RELATED"/>
    <property type="match status" value="1"/>
</dbReference>
<dbReference type="Proteomes" id="UP000295151">
    <property type="component" value="Unassembled WGS sequence"/>
</dbReference>
<evidence type="ECO:0000256" key="5">
    <source>
        <dbReference type="ARBA" id="ARBA00022989"/>
    </source>
</evidence>
<dbReference type="PANTHER" id="PTHR43744">
    <property type="entry name" value="ABC TRANSPORTER PERMEASE PROTEIN MG189-RELATED-RELATED"/>
    <property type="match status" value="1"/>
</dbReference>
<evidence type="ECO:0000313" key="9">
    <source>
        <dbReference type="EMBL" id="TDU87947.1"/>
    </source>
</evidence>
<feature type="transmembrane region" description="Helical" evidence="7">
    <location>
        <begin position="12"/>
        <end position="32"/>
    </location>
</feature>
<keyword evidence="5 7" id="KW-1133">Transmembrane helix</keyword>
<dbReference type="Gene3D" id="1.10.3720.10">
    <property type="entry name" value="MetI-like"/>
    <property type="match status" value="1"/>
</dbReference>
<comment type="similarity">
    <text evidence="7">Belongs to the binding-protein-dependent transport system permease family.</text>
</comment>
<dbReference type="CDD" id="cd06261">
    <property type="entry name" value="TM_PBP2"/>
    <property type="match status" value="1"/>
</dbReference>
<evidence type="ECO:0000313" key="10">
    <source>
        <dbReference type="Proteomes" id="UP000295151"/>
    </source>
</evidence>
<feature type="transmembrane region" description="Helical" evidence="7">
    <location>
        <begin position="78"/>
        <end position="100"/>
    </location>
</feature>
<dbReference type="Pfam" id="PF00528">
    <property type="entry name" value="BPD_transp_1"/>
    <property type="match status" value="1"/>
</dbReference>
<dbReference type="InterPro" id="IPR035906">
    <property type="entry name" value="MetI-like_sf"/>
</dbReference>
<dbReference type="AlphaFoldDB" id="A0A4R7T9R8"/>
<reference evidence="9 10" key="1">
    <citation type="submission" date="2019-03" db="EMBL/GenBank/DDBJ databases">
        <title>Genomic Encyclopedia of Type Strains, Phase III (KMG-III): the genomes of soil and plant-associated and newly described type strains.</title>
        <authorList>
            <person name="Whitman W."/>
        </authorList>
    </citation>
    <scope>NUCLEOTIDE SEQUENCE [LARGE SCALE GENOMIC DNA]</scope>
    <source>
        <strain evidence="9 10">VKM Ac-2575</strain>
    </source>
</reference>